<dbReference type="GO" id="GO:0005524">
    <property type="term" value="F:ATP binding"/>
    <property type="evidence" value="ECO:0007669"/>
    <property type="project" value="UniProtKB-KW"/>
</dbReference>
<dbReference type="Pfam" id="PF13541">
    <property type="entry name" value="ChlI"/>
    <property type="match status" value="1"/>
</dbReference>
<dbReference type="SMART" id="SM00382">
    <property type="entry name" value="AAA"/>
    <property type="match status" value="1"/>
</dbReference>
<dbReference type="SUPFAM" id="SSF52540">
    <property type="entry name" value="P-loop containing nucleoside triphosphate hydrolases"/>
    <property type="match status" value="1"/>
</dbReference>
<keyword evidence="6" id="KW-1185">Reference proteome</keyword>
<dbReference type="GO" id="GO:0003677">
    <property type="term" value="F:DNA binding"/>
    <property type="evidence" value="ECO:0007669"/>
    <property type="project" value="InterPro"/>
</dbReference>
<feature type="domain" description="MCM C-terminal AAA(+) ATPase" evidence="4">
    <location>
        <begin position="290"/>
        <end position="385"/>
    </location>
</feature>
<evidence type="ECO:0000256" key="1">
    <source>
        <dbReference type="ARBA" id="ARBA00006354"/>
    </source>
</evidence>
<dbReference type="Gene3D" id="3.40.50.300">
    <property type="entry name" value="P-loop containing nucleotide triphosphate hydrolases"/>
    <property type="match status" value="1"/>
</dbReference>
<dbReference type="SUPFAM" id="SSF54211">
    <property type="entry name" value="Ribosomal protein S5 domain 2-like"/>
    <property type="match status" value="1"/>
</dbReference>
<protein>
    <submittedName>
        <fullName evidence="5">Magnesium chelatase family protein</fullName>
    </submittedName>
</protein>
<dbReference type="InterPro" id="IPR027417">
    <property type="entry name" value="P-loop_NTPase"/>
</dbReference>
<dbReference type="PRINTS" id="PR01657">
    <property type="entry name" value="MCMFAMILY"/>
</dbReference>
<dbReference type="NCBIfam" id="TIGR00368">
    <property type="entry name" value="YifB family Mg chelatase-like AAA ATPase"/>
    <property type="match status" value="1"/>
</dbReference>
<dbReference type="EMBL" id="FTPK01000002">
    <property type="protein sequence ID" value="SIT70151.1"/>
    <property type="molecule type" value="Genomic_DNA"/>
</dbReference>
<comment type="similarity">
    <text evidence="1">Belongs to the Mg-chelatase subunits D/I family. ComM subfamily.</text>
</comment>
<evidence type="ECO:0000256" key="2">
    <source>
        <dbReference type="ARBA" id="ARBA00022741"/>
    </source>
</evidence>
<proteinExistence type="inferred from homology"/>
<sequence length="506" mass="54973">MNPAIITSRALLGLKAPEVTIEVHLANGLPRFGIVGLPETAVKESRERVRAAIITSGYKFPARRITVNLAPADLPKEGGRFDLGIAIGILIASWQIPANALDQAEFIGELGLTGELRGVGGVLTAALAAKTQKHRLFVAEHDAAEALLVDGVEVIAANHLSAICDHFRDNPPLELHTGTSDIQTQSPSYPDMADVQGQGLARRAVEVTASGHHHLLMIGPPGTGKTMLATRLPGILPPMTTNQALETAAIHAISYQGIDLQHWQARPFRAPHHTASGIALIGGGARPRPGEISLAHNGVLFLDELTEFRKGVLDVMREPLESGEVNVSRAAQQATFPAQFQLVAAMNPCPQGFDCDLGERCECTAEQRRRHRNRLSAPFLDRMDLCIEVPRPSGLNTSPDAKAEDSAAIRARVSACQDRQINRQQCLNAQLLGHQLAEFAALDAPAQALLEQAMQRFRLSTRSRHRIIRVARTIADMQASVNITMTHLSEALSYRAMDRWRQSDML</sequence>
<dbReference type="NCBIfam" id="NF007365">
    <property type="entry name" value="PRK09862.1"/>
    <property type="match status" value="1"/>
</dbReference>
<dbReference type="PROSITE" id="PS50051">
    <property type="entry name" value="MCM_2"/>
    <property type="match status" value="1"/>
</dbReference>
<evidence type="ECO:0000313" key="5">
    <source>
        <dbReference type="EMBL" id="SIT70151.1"/>
    </source>
</evidence>
<dbReference type="InterPro" id="IPR025158">
    <property type="entry name" value="Mg_chelat-rel_C"/>
</dbReference>
<dbReference type="RefSeq" id="WP_076755634.1">
    <property type="nucleotide sequence ID" value="NZ_CP023018.1"/>
</dbReference>
<evidence type="ECO:0000256" key="3">
    <source>
        <dbReference type="ARBA" id="ARBA00022840"/>
    </source>
</evidence>
<keyword evidence="3" id="KW-0067">ATP-binding</keyword>
<evidence type="ECO:0000313" key="6">
    <source>
        <dbReference type="Proteomes" id="UP000223759"/>
    </source>
</evidence>
<dbReference type="OrthoDB" id="9813147at2"/>
<dbReference type="InterPro" id="IPR045006">
    <property type="entry name" value="CHLI-like"/>
</dbReference>
<dbReference type="InterPro" id="IPR001208">
    <property type="entry name" value="MCM_dom"/>
</dbReference>
<dbReference type="PANTHER" id="PTHR32039:SF7">
    <property type="entry name" value="COMPETENCE PROTEIN COMM"/>
    <property type="match status" value="1"/>
</dbReference>
<dbReference type="InterPro" id="IPR014721">
    <property type="entry name" value="Ribsml_uS5_D2-typ_fold_subgr"/>
</dbReference>
<accession>A0A1R3VYK8</accession>
<dbReference type="STRING" id="233100.SAMN05216526_1247"/>
<name>A0A1R3VYK8_9GAMM</name>
<dbReference type="Proteomes" id="UP000223759">
    <property type="component" value="Unassembled WGS sequence"/>
</dbReference>
<dbReference type="AlphaFoldDB" id="A0A1R3VYK8"/>
<dbReference type="InterPro" id="IPR020568">
    <property type="entry name" value="Ribosomal_Su5_D2-typ_SF"/>
</dbReference>
<dbReference type="InterPro" id="IPR000523">
    <property type="entry name" value="Mg_chelatse_chII-like_cat_dom"/>
</dbReference>
<dbReference type="PANTHER" id="PTHR32039">
    <property type="entry name" value="MAGNESIUM-CHELATASE SUBUNIT CHLI"/>
    <property type="match status" value="1"/>
</dbReference>
<dbReference type="InterPro" id="IPR003593">
    <property type="entry name" value="AAA+_ATPase"/>
</dbReference>
<dbReference type="Pfam" id="PF01078">
    <property type="entry name" value="Mg_chelatase"/>
    <property type="match status" value="1"/>
</dbReference>
<dbReference type="Pfam" id="PF13335">
    <property type="entry name" value="Mg_chelatase_C"/>
    <property type="match status" value="1"/>
</dbReference>
<keyword evidence="2" id="KW-0547">Nucleotide-binding</keyword>
<organism evidence="5 6">
    <name type="scientific">Ectothiorhodosinus mongolicus</name>
    <dbReference type="NCBI Taxonomy" id="233100"/>
    <lineage>
        <taxon>Bacteria</taxon>
        <taxon>Pseudomonadati</taxon>
        <taxon>Pseudomonadota</taxon>
        <taxon>Gammaproteobacteria</taxon>
        <taxon>Chromatiales</taxon>
        <taxon>Ectothiorhodospiraceae</taxon>
        <taxon>Ectothiorhodosinus</taxon>
    </lineage>
</organism>
<dbReference type="InterPro" id="IPR004482">
    <property type="entry name" value="Mg_chelat-rel"/>
</dbReference>
<dbReference type="Gene3D" id="3.30.230.10">
    <property type="match status" value="1"/>
</dbReference>
<reference evidence="5 6" key="1">
    <citation type="submission" date="2017-01" db="EMBL/GenBank/DDBJ databases">
        <authorList>
            <person name="Mah S.A."/>
            <person name="Swanson W.J."/>
            <person name="Moy G.W."/>
            <person name="Vacquier V.D."/>
        </authorList>
    </citation>
    <scope>NUCLEOTIDE SEQUENCE [LARGE SCALE GENOMIC DNA]</scope>
    <source>
        <strain evidence="5 6">M9</strain>
    </source>
</reference>
<evidence type="ECO:0000259" key="4">
    <source>
        <dbReference type="PROSITE" id="PS50051"/>
    </source>
</evidence>
<gene>
    <name evidence="5" type="ORF">SAMN05216526_1247</name>
</gene>